<protein>
    <submittedName>
        <fullName evidence="3">Uncharacterized protein</fullName>
    </submittedName>
</protein>
<evidence type="ECO:0000313" key="3">
    <source>
        <dbReference type="EMBL" id="KAK4498609.1"/>
    </source>
</evidence>
<name>A0ABR0EAV3_ZASCE</name>
<dbReference type="Proteomes" id="UP001305779">
    <property type="component" value="Unassembled WGS sequence"/>
</dbReference>
<dbReference type="PANTHER" id="PTHR34598">
    <property type="entry name" value="BLL6449 PROTEIN"/>
    <property type="match status" value="1"/>
</dbReference>
<evidence type="ECO:0000313" key="4">
    <source>
        <dbReference type="Proteomes" id="UP001305779"/>
    </source>
</evidence>
<accession>A0ABR0EAV3</accession>
<dbReference type="PANTHER" id="PTHR34598:SF3">
    <property type="entry name" value="OXIDOREDUCTASE AN1597"/>
    <property type="match status" value="1"/>
</dbReference>
<comment type="caution">
    <text evidence="3">The sequence shown here is derived from an EMBL/GenBank/DDBJ whole genome shotgun (WGS) entry which is preliminary data.</text>
</comment>
<dbReference type="EMBL" id="JAXOVC010000008">
    <property type="protein sequence ID" value="KAK4498609.1"/>
    <property type="molecule type" value="Genomic_DNA"/>
</dbReference>
<evidence type="ECO:0000256" key="1">
    <source>
        <dbReference type="ARBA" id="ARBA00023002"/>
    </source>
</evidence>
<organism evidence="3 4">
    <name type="scientific">Zasmidium cellare</name>
    <name type="common">Wine cellar mold</name>
    <name type="synonym">Racodium cellare</name>
    <dbReference type="NCBI Taxonomy" id="395010"/>
    <lineage>
        <taxon>Eukaryota</taxon>
        <taxon>Fungi</taxon>
        <taxon>Dikarya</taxon>
        <taxon>Ascomycota</taxon>
        <taxon>Pezizomycotina</taxon>
        <taxon>Dothideomycetes</taxon>
        <taxon>Dothideomycetidae</taxon>
        <taxon>Mycosphaerellales</taxon>
        <taxon>Mycosphaerellaceae</taxon>
        <taxon>Zasmidium</taxon>
    </lineage>
</organism>
<sequence>MNDKQNIIERWDINYNSEQRWYYMSRMKPEECLLIKIFDSEKNGMARCGPHSAFESDLDEGPARESIEVRTMVFWDDE</sequence>
<reference evidence="3 4" key="1">
    <citation type="journal article" date="2023" name="G3 (Bethesda)">
        <title>A chromosome-level genome assembly of Zasmidium syzygii isolated from banana leaves.</title>
        <authorList>
            <person name="van Westerhoven A.C."/>
            <person name="Mehrabi R."/>
            <person name="Talebi R."/>
            <person name="Steentjes M.B.F."/>
            <person name="Corcolon B."/>
            <person name="Chong P.A."/>
            <person name="Kema G.H.J."/>
            <person name="Seidl M.F."/>
        </authorList>
    </citation>
    <scope>NUCLEOTIDE SEQUENCE [LARGE SCALE GENOMIC DNA]</scope>
    <source>
        <strain evidence="3 4">P124</strain>
    </source>
</reference>
<proteinExistence type="inferred from homology"/>
<keyword evidence="4" id="KW-1185">Reference proteome</keyword>
<keyword evidence="1" id="KW-0560">Oxidoreductase</keyword>
<evidence type="ECO:0000256" key="2">
    <source>
        <dbReference type="ARBA" id="ARBA00023604"/>
    </source>
</evidence>
<dbReference type="InterPro" id="IPR044053">
    <property type="entry name" value="AsaB-like"/>
</dbReference>
<comment type="similarity">
    <text evidence="2">Belongs to the asaB hydroxylase/desaturase family.</text>
</comment>
<gene>
    <name evidence="3" type="ORF">PRZ48_011268</name>
</gene>
<dbReference type="NCBIfam" id="NF041278">
    <property type="entry name" value="CmcJ_NvfI_EfuI"/>
    <property type="match status" value="1"/>
</dbReference>